<dbReference type="AlphaFoldDB" id="M2NWU0"/>
<dbReference type="Proteomes" id="UP000014137">
    <property type="component" value="Unassembled WGS sequence"/>
</dbReference>
<dbReference type="EMBL" id="ANMG01000025">
    <property type="protein sequence ID" value="EMD27049.1"/>
    <property type="molecule type" value="Genomic_DNA"/>
</dbReference>
<sequence length="76" mass="8289">MPTRLLWERHARTKETAAMTVPGYPSTVGRVLERSARAGLVHVPVNFNARGEELEYLLTQSEPAAAFVDPALGPST</sequence>
<accession>M2NWU0</accession>
<organism evidence="1 2">
    <name type="scientific">Amycolatopsis azurea DSM 43854</name>
    <dbReference type="NCBI Taxonomy" id="1238180"/>
    <lineage>
        <taxon>Bacteria</taxon>
        <taxon>Bacillati</taxon>
        <taxon>Actinomycetota</taxon>
        <taxon>Actinomycetes</taxon>
        <taxon>Pseudonocardiales</taxon>
        <taxon>Pseudonocardiaceae</taxon>
        <taxon>Amycolatopsis</taxon>
    </lineage>
</organism>
<evidence type="ECO:0000313" key="1">
    <source>
        <dbReference type="EMBL" id="EMD27049.1"/>
    </source>
</evidence>
<name>M2NWU0_9PSEU</name>
<proteinExistence type="predicted"/>
<reference evidence="1 2" key="1">
    <citation type="submission" date="2012-10" db="EMBL/GenBank/DDBJ databases">
        <title>Genome assembly of Amycolatopsis azurea DSM 43854.</title>
        <authorList>
            <person name="Khatri I."/>
            <person name="Kaur I."/>
            <person name="Subramanian S."/>
            <person name="Mayilraj S."/>
        </authorList>
    </citation>
    <scope>NUCLEOTIDE SEQUENCE [LARGE SCALE GENOMIC DNA]</scope>
    <source>
        <strain evidence="1 2">DSM 43854</strain>
    </source>
</reference>
<dbReference type="Gene3D" id="3.40.50.980">
    <property type="match status" value="1"/>
</dbReference>
<dbReference type="SUPFAM" id="SSF56801">
    <property type="entry name" value="Acetyl-CoA synthetase-like"/>
    <property type="match status" value="1"/>
</dbReference>
<gene>
    <name evidence="1" type="ORF">C791_2556</name>
</gene>
<evidence type="ECO:0000313" key="2">
    <source>
        <dbReference type="Proteomes" id="UP000014137"/>
    </source>
</evidence>
<comment type="caution">
    <text evidence="1">The sequence shown here is derived from an EMBL/GenBank/DDBJ whole genome shotgun (WGS) entry which is preliminary data.</text>
</comment>
<dbReference type="PATRIC" id="fig|1238180.3.peg.3155"/>
<protein>
    <submittedName>
        <fullName evidence="1">Uncharacterized protein</fullName>
    </submittedName>
</protein>